<dbReference type="AlphaFoldDB" id="A0A9K3E9I8"/>
<organism evidence="2 3">
    <name type="scientific">Helianthus annuus</name>
    <name type="common">Common sunflower</name>
    <dbReference type="NCBI Taxonomy" id="4232"/>
    <lineage>
        <taxon>Eukaryota</taxon>
        <taxon>Viridiplantae</taxon>
        <taxon>Streptophyta</taxon>
        <taxon>Embryophyta</taxon>
        <taxon>Tracheophyta</taxon>
        <taxon>Spermatophyta</taxon>
        <taxon>Magnoliopsida</taxon>
        <taxon>eudicotyledons</taxon>
        <taxon>Gunneridae</taxon>
        <taxon>Pentapetalae</taxon>
        <taxon>asterids</taxon>
        <taxon>campanulids</taxon>
        <taxon>Asterales</taxon>
        <taxon>Asteraceae</taxon>
        <taxon>Asteroideae</taxon>
        <taxon>Heliantheae alliance</taxon>
        <taxon>Heliantheae</taxon>
        <taxon>Helianthus</taxon>
    </lineage>
</organism>
<evidence type="ECO:0000313" key="3">
    <source>
        <dbReference type="Proteomes" id="UP000215914"/>
    </source>
</evidence>
<reference evidence="2" key="1">
    <citation type="journal article" date="2017" name="Nature">
        <title>The sunflower genome provides insights into oil metabolism, flowering and Asterid evolution.</title>
        <authorList>
            <person name="Badouin H."/>
            <person name="Gouzy J."/>
            <person name="Grassa C.J."/>
            <person name="Murat F."/>
            <person name="Staton S.E."/>
            <person name="Cottret L."/>
            <person name="Lelandais-Briere C."/>
            <person name="Owens G.L."/>
            <person name="Carrere S."/>
            <person name="Mayjonade B."/>
            <person name="Legrand L."/>
            <person name="Gill N."/>
            <person name="Kane N.C."/>
            <person name="Bowers J.E."/>
            <person name="Hubner S."/>
            <person name="Bellec A."/>
            <person name="Berard A."/>
            <person name="Berges H."/>
            <person name="Blanchet N."/>
            <person name="Boniface M.C."/>
            <person name="Brunel D."/>
            <person name="Catrice O."/>
            <person name="Chaidir N."/>
            <person name="Claudel C."/>
            <person name="Donnadieu C."/>
            <person name="Faraut T."/>
            <person name="Fievet G."/>
            <person name="Helmstetter N."/>
            <person name="King M."/>
            <person name="Knapp S.J."/>
            <person name="Lai Z."/>
            <person name="Le Paslier M.C."/>
            <person name="Lippi Y."/>
            <person name="Lorenzon L."/>
            <person name="Mandel J.R."/>
            <person name="Marage G."/>
            <person name="Marchand G."/>
            <person name="Marquand E."/>
            <person name="Bret-Mestries E."/>
            <person name="Morien E."/>
            <person name="Nambeesan S."/>
            <person name="Nguyen T."/>
            <person name="Pegot-Espagnet P."/>
            <person name="Pouilly N."/>
            <person name="Raftis F."/>
            <person name="Sallet E."/>
            <person name="Schiex T."/>
            <person name="Thomas J."/>
            <person name="Vandecasteele C."/>
            <person name="Vares D."/>
            <person name="Vear F."/>
            <person name="Vautrin S."/>
            <person name="Crespi M."/>
            <person name="Mangin B."/>
            <person name="Burke J.M."/>
            <person name="Salse J."/>
            <person name="Munos S."/>
            <person name="Vincourt P."/>
            <person name="Rieseberg L.H."/>
            <person name="Langlade N.B."/>
        </authorList>
    </citation>
    <scope>NUCLEOTIDE SEQUENCE</scope>
    <source>
        <tissue evidence="2">Leaves</tissue>
    </source>
</reference>
<reference evidence="2" key="2">
    <citation type="submission" date="2020-06" db="EMBL/GenBank/DDBJ databases">
        <title>Helianthus annuus Genome sequencing and assembly Release 2.</title>
        <authorList>
            <person name="Gouzy J."/>
            <person name="Langlade N."/>
            <person name="Munos S."/>
        </authorList>
    </citation>
    <scope>NUCLEOTIDE SEQUENCE</scope>
    <source>
        <tissue evidence="2">Leaves</tissue>
    </source>
</reference>
<accession>A0A9K3E9I8</accession>
<gene>
    <name evidence="2" type="ORF">HanXRQr2_Chr14g0636861</name>
</gene>
<evidence type="ECO:0000313" key="2">
    <source>
        <dbReference type="EMBL" id="KAF5768471.1"/>
    </source>
</evidence>
<keyword evidence="1" id="KW-1133">Transmembrane helix</keyword>
<evidence type="ECO:0000256" key="1">
    <source>
        <dbReference type="SAM" id="Phobius"/>
    </source>
</evidence>
<keyword evidence="1" id="KW-0812">Transmembrane</keyword>
<keyword evidence="1" id="KW-0472">Membrane</keyword>
<dbReference type="Proteomes" id="UP000215914">
    <property type="component" value="Unassembled WGS sequence"/>
</dbReference>
<dbReference type="EMBL" id="MNCJ02000329">
    <property type="protein sequence ID" value="KAF5768471.1"/>
    <property type="molecule type" value="Genomic_DNA"/>
</dbReference>
<comment type="caution">
    <text evidence="2">The sequence shown here is derived from an EMBL/GenBank/DDBJ whole genome shotgun (WGS) entry which is preliminary data.</text>
</comment>
<feature type="transmembrane region" description="Helical" evidence="1">
    <location>
        <begin position="12"/>
        <end position="32"/>
    </location>
</feature>
<proteinExistence type="predicted"/>
<protein>
    <submittedName>
        <fullName evidence="2">Uncharacterized protein</fullName>
    </submittedName>
</protein>
<keyword evidence="3" id="KW-1185">Reference proteome</keyword>
<name>A0A9K3E9I8_HELAN</name>
<dbReference type="Gramene" id="mRNA:HanXRQr2_Chr14g0636861">
    <property type="protein sequence ID" value="mRNA:HanXRQr2_Chr14g0636861"/>
    <property type="gene ID" value="HanXRQr2_Chr14g0636861"/>
</dbReference>
<sequence>MSANPCSTITALSARFLLVLKLLYIFCILTAARSRFMSGLADLDNDLDNNLDIMDPCAFDSDTRDPTLFILGSGNDSDIMDSMLSSRSFIFANGDDKTTPLALRDTQPFLHPEQTWEHYIPAIKSGTKGKLLEVLSSRIGKLEATADCPVHTDKANHFIHSTYSDYNNTIRTLISLA</sequence>